<accession>A0A5M6CMK7</accession>
<evidence type="ECO:0000313" key="2">
    <source>
        <dbReference type="EMBL" id="KAA5536441.1"/>
    </source>
</evidence>
<dbReference type="Gene3D" id="3.40.50.12370">
    <property type="match status" value="1"/>
</dbReference>
<proteinExistence type="predicted"/>
<dbReference type="SUPFAM" id="SSF52402">
    <property type="entry name" value="Adenine nucleotide alpha hydrolases-like"/>
    <property type="match status" value="2"/>
</dbReference>
<comment type="caution">
    <text evidence="2">The sequence shown here is derived from an EMBL/GenBank/DDBJ whole genome shotgun (WGS) entry which is preliminary data.</text>
</comment>
<dbReference type="RefSeq" id="WP_150031012.1">
    <property type="nucleotide sequence ID" value="NZ_VWSH01000001.1"/>
</dbReference>
<reference evidence="2 3" key="1">
    <citation type="submission" date="2019-09" db="EMBL/GenBank/DDBJ databases">
        <title>Genome sequence and assembly of Taibaiella sp.</title>
        <authorList>
            <person name="Chhetri G."/>
        </authorList>
    </citation>
    <scope>NUCLEOTIDE SEQUENCE [LARGE SCALE GENOMIC DNA]</scope>
    <source>
        <strain evidence="2 3">KVB11</strain>
    </source>
</reference>
<name>A0A5M6CMK7_9BACT</name>
<sequence length="273" mass="31486">MKSEILVYTAFTDTSRNALQYACALCSERNYAIVLIHNFDAPLNYAADALAFGSIEENIQNTEEKLVAEKKWATDNYPEISIIHRLTYGTKENAIKDLMEEYSPEFLITGAPESQGEFWGWNDSFIDILHLIPIPALIIPKTVSYTAITNMGFACDYFSPLTSSQLDFIKNLMQNENIQLHIIHVNIPNKKNEHQRLLHKQQLEQDLAEYTPIYVSIENSDVVATIINYVREHDIQLLLVIPRTHGMWYSIFNQRHTKRLTRINNLPIVTLKE</sequence>
<dbReference type="CDD" id="cd00293">
    <property type="entry name" value="USP-like"/>
    <property type="match status" value="1"/>
</dbReference>
<feature type="domain" description="UspA" evidence="1">
    <location>
        <begin position="4"/>
        <end position="113"/>
    </location>
</feature>
<organism evidence="2 3">
    <name type="scientific">Taibaiella lutea</name>
    <dbReference type="NCBI Taxonomy" id="2608001"/>
    <lineage>
        <taxon>Bacteria</taxon>
        <taxon>Pseudomonadati</taxon>
        <taxon>Bacteroidota</taxon>
        <taxon>Chitinophagia</taxon>
        <taxon>Chitinophagales</taxon>
        <taxon>Chitinophagaceae</taxon>
        <taxon>Taibaiella</taxon>
    </lineage>
</organism>
<dbReference type="Proteomes" id="UP000323632">
    <property type="component" value="Unassembled WGS sequence"/>
</dbReference>
<dbReference type="EMBL" id="VWSH01000001">
    <property type="protein sequence ID" value="KAA5536441.1"/>
    <property type="molecule type" value="Genomic_DNA"/>
</dbReference>
<gene>
    <name evidence="2" type="ORF">F0919_01890</name>
</gene>
<dbReference type="Pfam" id="PF00582">
    <property type="entry name" value="Usp"/>
    <property type="match status" value="1"/>
</dbReference>
<dbReference type="InterPro" id="IPR006016">
    <property type="entry name" value="UspA"/>
</dbReference>
<protein>
    <recommendedName>
        <fullName evidence="1">UspA domain-containing protein</fullName>
    </recommendedName>
</protein>
<evidence type="ECO:0000313" key="3">
    <source>
        <dbReference type="Proteomes" id="UP000323632"/>
    </source>
</evidence>
<dbReference type="AlphaFoldDB" id="A0A5M6CMK7"/>
<evidence type="ECO:0000259" key="1">
    <source>
        <dbReference type="Pfam" id="PF00582"/>
    </source>
</evidence>
<keyword evidence="3" id="KW-1185">Reference proteome</keyword>